<reference evidence="2 3" key="1">
    <citation type="submission" date="2020-12" db="EMBL/GenBank/DDBJ databases">
        <title>Hymenobacter sp.</title>
        <authorList>
            <person name="Kim M.K."/>
        </authorList>
    </citation>
    <scope>NUCLEOTIDE SEQUENCE [LARGE SCALE GENOMIC DNA]</scope>
    <source>
        <strain evidence="2 3">BT442</strain>
    </source>
</reference>
<evidence type="ECO:0000313" key="2">
    <source>
        <dbReference type="EMBL" id="MBH8558979.1"/>
    </source>
</evidence>
<organism evidence="2 3">
    <name type="scientific">Hymenobacter negativus</name>
    <dbReference type="NCBI Taxonomy" id="2795026"/>
    <lineage>
        <taxon>Bacteria</taxon>
        <taxon>Pseudomonadati</taxon>
        <taxon>Bacteroidota</taxon>
        <taxon>Cytophagia</taxon>
        <taxon>Cytophagales</taxon>
        <taxon>Hymenobacteraceae</taxon>
        <taxon>Hymenobacter</taxon>
    </lineage>
</organism>
<protein>
    <submittedName>
        <fullName evidence="2">Uncharacterized protein</fullName>
    </submittedName>
</protein>
<dbReference type="EMBL" id="JAEDAE010000005">
    <property type="protein sequence ID" value="MBH8558979.1"/>
    <property type="molecule type" value="Genomic_DNA"/>
</dbReference>
<accession>A0ABS0Q8I3</accession>
<evidence type="ECO:0000256" key="1">
    <source>
        <dbReference type="SAM" id="SignalP"/>
    </source>
</evidence>
<comment type="caution">
    <text evidence="2">The sequence shown here is derived from an EMBL/GenBank/DDBJ whole genome shotgun (WGS) entry which is preliminary data.</text>
</comment>
<proteinExistence type="predicted"/>
<gene>
    <name evidence="2" type="ORF">I7X13_13015</name>
</gene>
<sequence length="105" mass="11187">MKKVFLLGACLVALASVPVRAQAVKGEVVVVRMVDLASRGKVVVVRPNGKTEEYDLNGGLNANSMKEAGLTIQRLVTTLTQEGYTLKSTFSGSQGFGATLIFIKE</sequence>
<feature type="signal peptide" evidence="1">
    <location>
        <begin position="1"/>
        <end position="21"/>
    </location>
</feature>
<keyword evidence="1" id="KW-0732">Signal</keyword>
<evidence type="ECO:0000313" key="3">
    <source>
        <dbReference type="Proteomes" id="UP000625631"/>
    </source>
</evidence>
<dbReference type="RefSeq" id="WP_198075830.1">
    <property type="nucleotide sequence ID" value="NZ_JAEDAE010000005.1"/>
</dbReference>
<dbReference type="Proteomes" id="UP000625631">
    <property type="component" value="Unassembled WGS sequence"/>
</dbReference>
<feature type="chain" id="PRO_5047250043" evidence="1">
    <location>
        <begin position="22"/>
        <end position="105"/>
    </location>
</feature>
<name>A0ABS0Q8I3_9BACT</name>
<keyword evidence="3" id="KW-1185">Reference proteome</keyword>